<dbReference type="EMBL" id="DS231709">
    <property type="protein sequence ID" value="KNB11021.1"/>
    <property type="molecule type" value="Genomic_DNA"/>
</dbReference>
<evidence type="ECO:0000313" key="3">
    <source>
        <dbReference type="Proteomes" id="UP000009097"/>
    </source>
</evidence>
<dbReference type="RefSeq" id="XP_018249066.1">
    <property type="nucleotide sequence ID" value="XM_018400726.1"/>
</dbReference>
<organism evidence="2 3">
    <name type="scientific">Fusarium oxysporum f. sp. lycopersici (strain 4287 / CBS 123668 / FGSC 9935 / NRRL 34936)</name>
    <name type="common">Fusarium vascular wilt of tomato</name>
    <dbReference type="NCBI Taxonomy" id="426428"/>
    <lineage>
        <taxon>Eukaryota</taxon>
        <taxon>Fungi</taxon>
        <taxon>Dikarya</taxon>
        <taxon>Ascomycota</taxon>
        <taxon>Pezizomycotina</taxon>
        <taxon>Sordariomycetes</taxon>
        <taxon>Hypocreomycetidae</taxon>
        <taxon>Hypocreales</taxon>
        <taxon>Nectriaceae</taxon>
        <taxon>Fusarium</taxon>
        <taxon>Fusarium oxysporum species complex</taxon>
    </lineage>
</organism>
<name>A0A0J9VJT6_FUSO4</name>
<evidence type="ECO:0000256" key="1">
    <source>
        <dbReference type="SAM" id="MobiDB-lite"/>
    </source>
</evidence>
<feature type="compositionally biased region" description="Basic residues" evidence="1">
    <location>
        <begin position="1"/>
        <end position="17"/>
    </location>
</feature>
<dbReference type="GeneID" id="28961147"/>
<proteinExistence type="predicted"/>
<protein>
    <submittedName>
        <fullName evidence="2">Uncharacterized protein</fullName>
    </submittedName>
</protein>
<evidence type="ECO:0000313" key="2">
    <source>
        <dbReference type="EMBL" id="KNB11021.1"/>
    </source>
</evidence>
<dbReference type="Proteomes" id="UP000009097">
    <property type="component" value="Unassembled WGS sequence"/>
</dbReference>
<gene>
    <name evidence="2" type="ORF">FOXG_20441</name>
</gene>
<reference evidence="2" key="2">
    <citation type="journal article" date="2010" name="Nature">
        <title>Comparative genomics reveals mobile pathogenicity chromosomes in Fusarium.</title>
        <authorList>
            <person name="Ma L.J."/>
            <person name="van der Does H.C."/>
            <person name="Borkovich K.A."/>
            <person name="Coleman J.J."/>
            <person name="Daboussi M.J."/>
            <person name="Di Pietro A."/>
            <person name="Dufresne M."/>
            <person name="Freitag M."/>
            <person name="Grabherr M."/>
            <person name="Henrissat B."/>
            <person name="Houterman P.M."/>
            <person name="Kang S."/>
            <person name="Shim W.B."/>
            <person name="Woloshuk C."/>
            <person name="Xie X."/>
            <person name="Xu J.R."/>
            <person name="Antoniw J."/>
            <person name="Baker S.E."/>
            <person name="Bluhm B.H."/>
            <person name="Breakspear A."/>
            <person name="Brown D.W."/>
            <person name="Butchko R.A."/>
            <person name="Chapman S."/>
            <person name="Coulson R."/>
            <person name="Coutinho P.M."/>
            <person name="Danchin E.G."/>
            <person name="Diener A."/>
            <person name="Gale L.R."/>
            <person name="Gardiner D.M."/>
            <person name="Goff S."/>
            <person name="Hammond-Kosack K.E."/>
            <person name="Hilburn K."/>
            <person name="Hua-Van A."/>
            <person name="Jonkers W."/>
            <person name="Kazan K."/>
            <person name="Kodira C.D."/>
            <person name="Koehrsen M."/>
            <person name="Kumar L."/>
            <person name="Lee Y.H."/>
            <person name="Li L."/>
            <person name="Manners J.M."/>
            <person name="Miranda-Saavedra D."/>
            <person name="Mukherjee M."/>
            <person name="Park G."/>
            <person name="Park J."/>
            <person name="Park S.Y."/>
            <person name="Proctor R.H."/>
            <person name="Regev A."/>
            <person name="Ruiz-Roldan M.C."/>
            <person name="Sain D."/>
            <person name="Sakthikumar S."/>
            <person name="Sykes S."/>
            <person name="Schwartz D.C."/>
            <person name="Turgeon B.G."/>
            <person name="Wapinski I."/>
            <person name="Yoder O."/>
            <person name="Young S."/>
            <person name="Zeng Q."/>
            <person name="Zhou S."/>
            <person name="Galagan J."/>
            <person name="Cuomo C.A."/>
            <person name="Kistler H.C."/>
            <person name="Rep M."/>
        </authorList>
    </citation>
    <scope>NUCLEOTIDE SEQUENCE [LARGE SCALE GENOMIC DNA]</scope>
    <source>
        <strain evidence="2">4287</strain>
    </source>
</reference>
<feature type="region of interest" description="Disordered" evidence="1">
    <location>
        <begin position="1"/>
        <end position="24"/>
    </location>
</feature>
<feature type="region of interest" description="Disordered" evidence="1">
    <location>
        <begin position="84"/>
        <end position="108"/>
    </location>
</feature>
<reference evidence="2" key="1">
    <citation type="submission" date="2007-04" db="EMBL/GenBank/DDBJ databases">
        <authorList>
            <consortium name="The Broad Institute Genome Sequencing Platform"/>
            <person name="Birren B."/>
            <person name="Lander E."/>
            <person name="Galagan J."/>
            <person name="Nusbaum C."/>
            <person name="Devon K."/>
            <person name="Ma L.-J."/>
            <person name="Jaffe D."/>
            <person name="Butler J."/>
            <person name="Alvarez P."/>
            <person name="Gnerre S."/>
            <person name="Grabherr M."/>
            <person name="Kleber M."/>
            <person name="Mauceli E."/>
            <person name="Brockman W."/>
            <person name="MacCallum I.A."/>
            <person name="Young S."/>
            <person name="LaButti K."/>
            <person name="DeCaprio D."/>
            <person name="Crawford M."/>
            <person name="Koehrsen M."/>
            <person name="Engels R."/>
            <person name="Montgomery P."/>
            <person name="Pearson M."/>
            <person name="Howarth C."/>
            <person name="Larson L."/>
            <person name="White J."/>
            <person name="O'Leary S."/>
            <person name="Kodira C."/>
            <person name="Zeng Q."/>
            <person name="Yandava C."/>
            <person name="Alvarado L."/>
            <person name="Kistler C."/>
            <person name="Shim W.-B."/>
            <person name="Kang S."/>
            <person name="Woloshuk C."/>
        </authorList>
    </citation>
    <scope>NUCLEOTIDE SEQUENCE</scope>
    <source>
        <strain evidence="2">4287</strain>
    </source>
</reference>
<accession>A0A0J9VJT6</accession>
<dbReference type="KEGG" id="fox:FOXG_20441"/>
<dbReference type="VEuPathDB" id="FungiDB:FOXG_20441"/>
<sequence length="141" mass="15640">MKTKKKRKKNRKKRRKEKEKSDKPIFYRSVRSIALGTNKSHAAQTNTGMTSSLCLLTCSEHISLAGGVFVGVLVEGISAQSPELMSGRSGLDKAEHEEGFPSRHKGAERRLSVSHQMFEACGETMTAESRRAGHCLLLCYD</sequence>
<dbReference type="AlphaFoldDB" id="A0A0J9VJT6"/>
<feature type="compositionally biased region" description="Basic and acidic residues" evidence="1">
    <location>
        <begin position="90"/>
        <end position="101"/>
    </location>
</feature>